<protein>
    <submittedName>
        <fullName evidence="2">Uncharacterized protein</fullName>
    </submittedName>
</protein>
<evidence type="ECO:0000313" key="3">
    <source>
        <dbReference type="Proteomes" id="UP000008144"/>
    </source>
</evidence>
<name>H2XZ77_CIOIN</name>
<dbReference type="AlphaFoldDB" id="H2XZ77"/>
<proteinExistence type="predicted"/>
<evidence type="ECO:0000256" key="1">
    <source>
        <dbReference type="SAM" id="Phobius"/>
    </source>
</evidence>
<dbReference type="Proteomes" id="UP000008144">
    <property type="component" value="Chromosome 8"/>
</dbReference>
<keyword evidence="1" id="KW-1133">Transmembrane helix</keyword>
<sequence>MADNLDNPLVTTLLVIYLTKYYTGCCISTFSLYILLTSL</sequence>
<reference evidence="2" key="2">
    <citation type="journal article" date="2008" name="Genome Biol.">
        <title>Improved genome assembly and evidence-based global gene model set for the chordate Ciona intestinalis: new insight into intron and operon populations.</title>
        <authorList>
            <person name="Satou Y."/>
            <person name="Mineta K."/>
            <person name="Ogasawara M."/>
            <person name="Sasakura Y."/>
            <person name="Shoguchi E."/>
            <person name="Ueno K."/>
            <person name="Yamada L."/>
            <person name="Matsumoto J."/>
            <person name="Wasserscheid J."/>
            <person name="Dewar K."/>
            <person name="Wiley G.B."/>
            <person name="Macmil S.L."/>
            <person name="Roe B.A."/>
            <person name="Zeller R.W."/>
            <person name="Hastings K.E."/>
            <person name="Lemaire P."/>
            <person name="Lindquist E."/>
            <person name="Endo T."/>
            <person name="Hotta K."/>
            <person name="Inaba K."/>
        </authorList>
    </citation>
    <scope>NUCLEOTIDE SEQUENCE [LARGE SCALE GENOMIC DNA]</scope>
    <source>
        <strain evidence="2">wild type</strain>
    </source>
</reference>
<reference evidence="2" key="4">
    <citation type="submission" date="2025-09" db="UniProtKB">
        <authorList>
            <consortium name="Ensembl"/>
        </authorList>
    </citation>
    <scope>IDENTIFICATION</scope>
</reference>
<feature type="transmembrane region" description="Helical" evidence="1">
    <location>
        <begin position="12"/>
        <end position="36"/>
    </location>
</feature>
<dbReference type="Ensembl" id="ENSCINT00000030370.1">
    <property type="protein sequence ID" value="ENSCINP00000034961.1"/>
    <property type="gene ID" value="ENSCING00000022000.1"/>
</dbReference>
<dbReference type="HOGENOM" id="CLU_3319788_0_0_1"/>
<keyword evidence="3" id="KW-1185">Reference proteome</keyword>
<reference evidence="3" key="1">
    <citation type="journal article" date="2002" name="Science">
        <title>The draft genome of Ciona intestinalis: insights into chordate and vertebrate origins.</title>
        <authorList>
            <person name="Dehal P."/>
            <person name="Satou Y."/>
            <person name="Campbell R.K."/>
            <person name="Chapman J."/>
            <person name="Degnan B."/>
            <person name="De Tomaso A."/>
            <person name="Davidson B."/>
            <person name="Di Gregorio A."/>
            <person name="Gelpke M."/>
            <person name="Goodstein D.M."/>
            <person name="Harafuji N."/>
            <person name="Hastings K.E."/>
            <person name="Ho I."/>
            <person name="Hotta K."/>
            <person name="Huang W."/>
            <person name="Kawashima T."/>
            <person name="Lemaire P."/>
            <person name="Martinez D."/>
            <person name="Meinertzhagen I.A."/>
            <person name="Necula S."/>
            <person name="Nonaka M."/>
            <person name="Putnam N."/>
            <person name="Rash S."/>
            <person name="Saiga H."/>
            <person name="Satake M."/>
            <person name="Terry A."/>
            <person name="Yamada L."/>
            <person name="Wang H.G."/>
            <person name="Awazu S."/>
            <person name="Azumi K."/>
            <person name="Boore J."/>
            <person name="Branno M."/>
            <person name="Chin-Bow S."/>
            <person name="DeSantis R."/>
            <person name="Doyle S."/>
            <person name="Francino P."/>
            <person name="Keys D.N."/>
            <person name="Haga S."/>
            <person name="Hayashi H."/>
            <person name="Hino K."/>
            <person name="Imai K.S."/>
            <person name="Inaba K."/>
            <person name="Kano S."/>
            <person name="Kobayashi K."/>
            <person name="Kobayashi M."/>
            <person name="Lee B.I."/>
            <person name="Makabe K.W."/>
            <person name="Manohar C."/>
            <person name="Matassi G."/>
            <person name="Medina M."/>
            <person name="Mochizuki Y."/>
            <person name="Mount S."/>
            <person name="Morishita T."/>
            <person name="Miura S."/>
            <person name="Nakayama A."/>
            <person name="Nishizaka S."/>
            <person name="Nomoto H."/>
            <person name="Ohta F."/>
            <person name="Oishi K."/>
            <person name="Rigoutsos I."/>
            <person name="Sano M."/>
            <person name="Sasaki A."/>
            <person name="Sasakura Y."/>
            <person name="Shoguchi E."/>
            <person name="Shin-i T."/>
            <person name="Spagnuolo A."/>
            <person name="Stainier D."/>
            <person name="Suzuki M.M."/>
            <person name="Tassy O."/>
            <person name="Takatori N."/>
            <person name="Tokuoka M."/>
            <person name="Yagi K."/>
            <person name="Yoshizaki F."/>
            <person name="Wada S."/>
            <person name="Zhang C."/>
            <person name="Hyatt P.D."/>
            <person name="Larimer F."/>
            <person name="Detter C."/>
            <person name="Doggett N."/>
            <person name="Glavina T."/>
            <person name="Hawkins T."/>
            <person name="Richardson P."/>
            <person name="Lucas S."/>
            <person name="Kohara Y."/>
            <person name="Levine M."/>
            <person name="Satoh N."/>
            <person name="Rokhsar D.S."/>
        </authorList>
    </citation>
    <scope>NUCLEOTIDE SEQUENCE [LARGE SCALE GENOMIC DNA]</scope>
</reference>
<reference evidence="2" key="3">
    <citation type="submission" date="2025-08" db="UniProtKB">
        <authorList>
            <consortium name="Ensembl"/>
        </authorList>
    </citation>
    <scope>IDENTIFICATION</scope>
</reference>
<organism evidence="2 3">
    <name type="scientific">Ciona intestinalis</name>
    <name type="common">Transparent sea squirt</name>
    <name type="synonym">Ascidia intestinalis</name>
    <dbReference type="NCBI Taxonomy" id="7719"/>
    <lineage>
        <taxon>Eukaryota</taxon>
        <taxon>Metazoa</taxon>
        <taxon>Chordata</taxon>
        <taxon>Tunicata</taxon>
        <taxon>Ascidiacea</taxon>
        <taxon>Phlebobranchia</taxon>
        <taxon>Cionidae</taxon>
        <taxon>Ciona</taxon>
    </lineage>
</organism>
<dbReference type="EMBL" id="EAAA01002642">
    <property type="status" value="NOT_ANNOTATED_CDS"/>
    <property type="molecule type" value="Genomic_DNA"/>
</dbReference>
<keyword evidence="1" id="KW-0472">Membrane</keyword>
<evidence type="ECO:0000313" key="2">
    <source>
        <dbReference type="Ensembl" id="ENSCINP00000034961.1"/>
    </source>
</evidence>
<accession>H2XZ77</accession>
<dbReference type="InParanoid" id="H2XZ77"/>
<keyword evidence="1" id="KW-0812">Transmembrane</keyword>